<comment type="caution">
    <text evidence="6">The sequence shown here is derived from an EMBL/GenBank/DDBJ whole genome shotgun (WGS) entry which is preliminary data.</text>
</comment>
<dbReference type="GO" id="GO:0003677">
    <property type="term" value="F:DNA binding"/>
    <property type="evidence" value="ECO:0007669"/>
    <property type="project" value="UniProtKB-KW"/>
</dbReference>
<accession>A0A4V6HR88</accession>
<dbReference type="AlphaFoldDB" id="A0A4V6HR88"/>
<dbReference type="RefSeq" id="WP_044295675.1">
    <property type="nucleotide sequence ID" value="NZ_JTGN01000006.1"/>
</dbReference>
<dbReference type="InterPro" id="IPR001347">
    <property type="entry name" value="SIS_dom"/>
</dbReference>
<dbReference type="CDD" id="cd05013">
    <property type="entry name" value="SIS_RpiR"/>
    <property type="match status" value="1"/>
</dbReference>
<dbReference type="Pfam" id="PF01418">
    <property type="entry name" value="HTH_6"/>
    <property type="match status" value="1"/>
</dbReference>
<evidence type="ECO:0000256" key="3">
    <source>
        <dbReference type="ARBA" id="ARBA00023163"/>
    </source>
</evidence>
<dbReference type="GO" id="GO:1901135">
    <property type="term" value="P:carbohydrate derivative metabolic process"/>
    <property type="evidence" value="ECO:0007669"/>
    <property type="project" value="InterPro"/>
</dbReference>
<keyword evidence="3" id="KW-0804">Transcription</keyword>
<dbReference type="Proteomes" id="UP000306509">
    <property type="component" value="Unassembled WGS sequence"/>
</dbReference>
<dbReference type="Gene3D" id="1.10.10.10">
    <property type="entry name" value="Winged helix-like DNA-binding domain superfamily/Winged helix DNA-binding domain"/>
    <property type="match status" value="1"/>
</dbReference>
<dbReference type="PANTHER" id="PTHR30514">
    <property type="entry name" value="GLUCOKINASE"/>
    <property type="match status" value="1"/>
</dbReference>
<keyword evidence="1" id="KW-0805">Transcription regulation</keyword>
<reference evidence="6 7" key="1">
    <citation type="journal article" date="2019" name="Anaerobe">
        <title>Detection of Robinsoniella peoriensis in multiple bone samples of a trauma patient.</title>
        <authorList>
            <person name="Schrottner P."/>
            <person name="Hartwich K."/>
            <person name="Bunk B."/>
            <person name="Schober I."/>
            <person name="Helbig S."/>
            <person name="Rudolph W.W."/>
            <person name="Gunzer F."/>
        </authorList>
    </citation>
    <scope>NUCLEOTIDE SEQUENCE [LARGE SCALE GENOMIC DNA]</scope>
    <source>
        <strain evidence="6 7">DSM 106044</strain>
    </source>
</reference>
<dbReference type="EMBL" id="QGQD01000104">
    <property type="protein sequence ID" value="TLC98157.1"/>
    <property type="molecule type" value="Genomic_DNA"/>
</dbReference>
<dbReference type="SUPFAM" id="SSF46689">
    <property type="entry name" value="Homeodomain-like"/>
    <property type="match status" value="1"/>
</dbReference>
<dbReference type="PROSITE" id="PS51464">
    <property type="entry name" value="SIS"/>
    <property type="match status" value="1"/>
</dbReference>
<evidence type="ECO:0000256" key="1">
    <source>
        <dbReference type="ARBA" id="ARBA00023015"/>
    </source>
</evidence>
<proteinExistence type="predicted"/>
<dbReference type="STRING" id="180332.GCA_000797495_03396"/>
<evidence type="ECO:0000259" key="4">
    <source>
        <dbReference type="PROSITE" id="PS51071"/>
    </source>
</evidence>
<dbReference type="InterPro" id="IPR009057">
    <property type="entry name" value="Homeodomain-like_sf"/>
</dbReference>
<feature type="domain" description="SIS" evidence="5">
    <location>
        <begin position="125"/>
        <end position="265"/>
    </location>
</feature>
<organism evidence="6 7">
    <name type="scientific">Robinsoniella peoriensis</name>
    <dbReference type="NCBI Taxonomy" id="180332"/>
    <lineage>
        <taxon>Bacteria</taxon>
        <taxon>Bacillati</taxon>
        <taxon>Bacillota</taxon>
        <taxon>Clostridia</taxon>
        <taxon>Lachnospirales</taxon>
        <taxon>Lachnospiraceae</taxon>
        <taxon>Robinsoniella</taxon>
    </lineage>
</organism>
<keyword evidence="7" id="KW-1185">Reference proteome</keyword>
<gene>
    <name evidence="6" type="primary">murR</name>
    <name evidence="6" type="ORF">DSM106044_05063</name>
</gene>
<feature type="domain" description="HTH rpiR-type" evidence="4">
    <location>
        <begin position="2"/>
        <end position="78"/>
    </location>
</feature>
<sequence>MESVLVRLREYYDQASNTEKSIISFLLENPEEAAEMSIHQLADRVYASASTITRLCHKTGFPQYKRFQKSLLYELAVRKENVLGLDYEIHRDDSLENLVDKITYKSIASLEDTRSLIDIETLEKCLDLLKNARMAAFFGIGASLLVAKDAYLKFLRINKPCQVCEDYHAQLVQAKIMGRQDVAIMISYSGQTREMISCAKILKNAQVPMIAITCFKESPLSKLTDYNLYVTATEYAFKTGKLASRLAQLNVIDILYVAYIQRNYESCMVSLKKTYISKTDTQE</sequence>
<name>A0A4V6HR88_9FIRM</name>
<dbReference type="Gene3D" id="3.40.50.10490">
    <property type="entry name" value="Glucose-6-phosphate isomerase like protein, domain 1"/>
    <property type="match status" value="1"/>
</dbReference>
<dbReference type="InterPro" id="IPR047640">
    <property type="entry name" value="RpiR-like"/>
</dbReference>
<dbReference type="InterPro" id="IPR000281">
    <property type="entry name" value="HTH_RpiR"/>
</dbReference>
<evidence type="ECO:0000313" key="7">
    <source>
        <dbReference type="Proteomes" id="UP000306509"/>
    </source>
</evidence>
<evidence type="ECO:0000313" key="6">
    <source>
        <dbReference type="EMBL" id="TLC98157.1"/>
    </source>
</evidence>
<dbReference type="InterPro" id="IPR046348">
    <property type="entry name" value="SIS_dom_sf"/>
</dbReference>
<dbReference type="Pfam" id="PF01380">
    <property type="entry name" value="SIS"/>
    <property type="match status" value="1"/>
</dbReference>
<dbReference type="PANTHER" id="PTHR30514:SF1">
    <property type="entry name" value="HTH-TYPE TRANSCRIPTIONAL REGULATOR HEXR-RELATED"/>
    <property type="match status" value="1"/>
</dbReference>
<dbReference type="GO" id="GO:0097367">
    <property type="term" value="F:carbohydrate derivative binding"/>
    <property type="evidence" value="ECO:0007669"/>
    <property type="project" value="InterPro"/>
</dbReference>
<dbReference type="GO" id="GO:0003700">
    <property type="term" value="F:DNA-binding transcription factor activity"/>
    <property type="evidence" value="ECO:0007669"/>
    <property type="project" value="InterPro"/>
</dbReference>
<evidence type="ECO:0000259" key="5">
    <source>
        <dbReference type="PROSITE" id="PS51464"/>
    </source>
</evidence>
<dbReference type="SUPFAM" id="SSF53697">
    <property type="entry name" value="SIS domain"/>
    <property type="match status" value="1"/>
</dbReference>
<keyword evidence="2" id="KW-0238">DNA-binding</keyword>
<dbReference type="InterPro" id="IPR035472">
    <property type="entry name" value="RpiR-like_SIS"/>
</dbReference>
<dbReference type="InterPro" id="IPR036388">
    <property type="entry name" value="WH-like_DNA-bd_sf"/>
</dbReference>
<dbReference type="PROSITE" id="PS51071">
    <property type="entry name" value="HTH_RPIR"/>
    <property type="match status" value="1"/>
</dbReference>
<protein>
    <submittedName>
        <fullName evidence="6">MurPQ operon repressor</fullName>
    </submittedName>
</protein>
<evidence type="ECO:0000256" key="2">
    <source>
        <dbReference type="ARBA" id="ARBA00023125"/>
    </source>
</evidence>